<feature type="signal peptide" evidence="1">
    <location>
        <begin position="1"/>
        <end position="21"/>
    </location>
</feature>
<dbReference type="EMBL" id="PYLW01000008">
    <property type="protein sequence ID" value="PSV97004.1"/>
    <property type="molecule type" value="Genomic_DNA"/>
</dbReference>
<feature type="chain" id="PRO_5030006063" evidence="1">
    <location>
        <begin position="22"/>
        <end position="181"/>
    </location>
</feature>
<reference evidence="2 5" key="1">
    <citation type="submission" date="2018-01" db="EMBL/GenBank/DDBJ databases">
        <title>Whole genome sequencing of Histamine producing bacteria.</title>
        <authorList>
            <person name="Butler K."/>
        </authorList>
    </citation>
    <scope>NUCLEOTIDE SEQUENCE [LARGE SCALE GENOMIC DNA]</scope>
    <source>
        <strain evidence="3 4">ATCC 51761</strain>
        <strain evidence="2 5">NCIMB 13481</strain>
    </source>
</reference>
<comment type="caution">
    <text evidence="2">The sequence shown here is derived from an EMBL/GenBank/DDBJ whole genome shotgun (WGS) entry which is preliminary data.</text>
</comment>
<organism evidence="2 5">
    <name type="scientific">Photobacterium iliopiscarium</name>
    <dbReference type="NCBI Taxonomy" id="56192"/>
    <lineage>
        <taxon>Bacteria</taxon>
        <taxon>Pseudomonadati</taxon>
        <taxon>Pseudomonadota</taxon>
        <taxon>Gammaproteobacteria</taxon>
        <taxon>Vibrionales</taxon>
        <taxon>Vibrionaceae</taxon>
        <taxon>Photobacterium</taxon>
    </lineage>
</organism>
<proteinExistence type="predicted"/>
<dbReference type="Proteomes" id="UP000241190">
    <property type="component" value="Unassembled WGS sequence"/>
</dbReference>
<dbReference type="PROSITE" id="PS51257">
    <property type="entry name" value="PROKAR_LIPOPROTEIN"/>
    <property type="match status" value="1"/>
</dbReference>
<accession>A0A0D8PXL4</accession>
<evidence type="ECO:0000256" key="1">
    <source>
        <dbReference type="SAM" id="SignalP"/>
    </source>
</evidence>
<evidence type="ECO:0000313" key="3">
    <source>
        <dbReference type="EMBL" id="PSW95724.1"/>
    </source>
</evidence>
<keyword evidence="4" id="KW-1185">Reference proteome</keyword>
<evidence type="ECO:0000313" key="5">
    <source>
        <dbReference type="Proteomes" id="UP000241954"/>
    </source>
</evidence>
<protein>
    <submittedName>
        <fullName evidence="2">DUF1439 domain-containing protein</fullName>
    </submittedName>
</protein>
<dbReference type="InterPro" id="IPR010835">
    <property type="entry name" value="DUF1439"/>
</dbReference>
<sequence length="181" mass="19984">MHLKSLLIAGSVLFFSGCASYGVTENEMQSYLNKETQFNHSVGIQGLAYATGKFDNIKVGIGRIAKNKVNVAATATADLELMGQPTQNISIKANFSAIPYYNQDQGAIYLKDLNIESLAITPERLNNVLTKPVITPIVSFLSQVLSTKPVYKLNDNEIEQALLKKTKPELVIENHKLVLDW</sequence>
<name>A0A0D8PXL4_9GAMM</name>
<dbReference type="Gene3D" id="3.15.10.40">
    <property type="entry name" value="Uncharacterised protein PF07273, DUF1439"/>
    <property type="match status" value="1"/>
</dbReference>
<dbReference type="AlphaFoldDB" id="A0A0D8PXL4"/>
<dbReference type="EMBL" id="PYOP01000016">
    <property type="protein sequence ID" value="PSW95724.1"/>
    <property type="molecule type" value="Genomic_DNA"/>
</dbReference>
<keyword evidence="1" id="KW-0732">Signal</keyword>
<evidence type="ECO:0000313" key="2">
    <source>
        <dbReference type="EMBL" id="PSV97004.1"/>
    </source>
</evidence>
<dbReference type="Proteomes" id="UP000241954">
    <property type="component" value="Unassembled WGS sequence"/>
</dbReference>
<dbReference type="Pfam" id="PF07273">
    <property type="entry name" value="DUF1439"/>
    <property type="match status" value="1"/>
</dbReference>
<dbReference type="RefSeq" id="WP_045036965.1">
    <property type="nucleotide sequence ID" value="NZ_JZSR01000014.1"/>
</dbReference>
<gene>
    <name evidence="2" type="ORF">C9I88_09420</name>
    <name evidence="3" type="ORF">C9J52_11405</name>
</gene>
<evidence type="ECO:0000313" key="4">
    <source>
        <dbReference type="Proteomes" id="UP000241190"/>
    </source>
</evidence>